<evidence type="ECO:0000313" key="5">
    <source>
        <dbReference type="EMBL" id="MFF0456783.1"/>
    </source>
</evidence>
<evidence type="ECO:0000256" key="1">
    <source>
        <dbReference type="ARBA" id="ARBA00022763"/>
    </source>
</evidence>
<keyword evidence="2" id="KW-0378">Hydrolase</keyword>
<keyword evidence="1" id="KW-0227">DNA damage</keyword>
<keyword evidence="2" id="KW-0547">Nucleotide-binding</keyword>
<dbReference type="InterPro" id="IPR038726">
    <property type="entry name" value="PDDEXK_AddAB-type"/>
</dbReference>
<evidence type="ECO:0000256" key="2">
    <source>
        <dbReference type="ARBA" id="ARBA00022806"/>
    </source>
</evidence>
<evidence type="ECO:0000313" key="6">
    <source>
        <dbReference type="Proteomes" id="UP001601521"/>
    </source>
</evidence>
<dbReference type="EMBL" id="JBIALX010000012">
    <property type="protein sequence ID" value="MFF0456783.1"/>
    <property type="molecule type" value="Genomic_DNA"/>
</dbReference>
<evidence type="ECO:0000256" key="3">
    <source>
        <dbReference type="ARBA" id="ARBA00023204"/>
    </source>
</evidence>
<organism evidence="5 6">
    <name type="scientific">Nocardia africana</name>
    <dbReference type="NCBI Taxonomy" id="134964"/>
    <lineage>
        <taxon>Bacteria</taxon>
        <taxon>Bacillati</taxon>
        <taxon>Actinomycetota</taxon>
        <taxon>Actinomycetes</taxon>
        <taxon>Mycobacteriales</taxon>
        <taxon>Nocardiaceae</taxon>
        <taxon>Nocardia</taxon>
    </lineage>
</organism>
<keyword evidence="2" id="KW-0347">Helicase</keyword>
<gene>
    <name evidence="5" type="ORF">ACFYTH_25770</name>
</gene>
<keyword evidence="6" id="KW-1185">Reference proteome</keyword>
<dbReference type="InterPro" id="IPR011604">
    <property type="entry name" value="PDDEXK-like_dom_sf"/>
</dbReference>
<reference evidence="5 6" key="1">
    <citation type="submission" date="2024-10" db="EMBL/GenBank/DDBJ databases">
        <title>The Natural Products Discovery Center: Release of the First 8490 Sequenced Strains for Exploring Actinobacteria Biosynthetic Diversity.</title>
        <authorList>
            <person name="Kalkreuter E."/>
            <person name="Kautsar S.A."/>
            <person name="Yang D."/>
            <person name="Bader C.D."/>
            <person name="Teijaro C.N."/>
            <person name="Fluegel L."/>
            <person name="Davis C.M."/>
            <person name="Simpson J.R."/>
            <person name="Lauterbach L."/>
            <person name="Steele A.D."/>
            <person name="Gui C."/>
            <person name="Meng S."/>
            <person name="Li G."/>
            <person name="Viehrig K."/>
            <person name="Ye F."/>
            <person name="Su P."/>
            <person name="Kiefer A.F."/>
            <person name="Nichols A."/>
            <person name="Cepeda A.J."/>
            <person name="Yan W."/>
            <person name="Fan B."/>
            <person name="Jiang Y."/>
            <person name="Adhikari A."/>
            <person name="Zheng C.-J."/>
            <person name="Schuster L."/>
            <person name="Cowan T.M."/>
            <person name="Smanski M.J."/>
            <person name="Chevrette M.G."/>
            <person name="De Carvalho L.P.S."/>
            <person name="Shen B."/>
        </authorList>
    </citation>
    <scope>NUCLEOTIDE SEQUENCE [LARGE SCALE GENOMIC DNA]</scope>
    <source>
        <strain evidence="5 6">NPDC004550</strain>
    </source>
</reference>
<accession>A0ABW6NP11</accession>
<comment type="caution">
    <text evidence="5">The sequence shown here is derived from an EMBL/GenBank/DDBJ whole genome shotgun (WGS) entry which is preliminary data.</text>
</comment>
<keyword evidence="3" id="KW-0234">DNA repair</keyword>
<feature type="domain" description="PD-(D/E)XK endonuclease-like" evidence="4">
    <location>
        <begin position="227"/>
        <end position="468"/>
    </location>
</feature>
<dbReference type="Pfam" id="PF12705">
    <property type="entry name" value="PDDEXK_1"/>
    <property type="match status" value="1"/>
</dbReference>
<dbReference type="RefSeq" id="WP_387253700.1">
    <property type="nucleotide sequence ID" value="NZ_JBIALX010000012.1"/>
</dbReference>
<dbReference type="Proteomes" id="UP001601521">
    <property type="component" value="Unassembled WGS sequence"/>
</dbReference>
<protein>
    <submittedName>
        <fullName evidence="5">PD-(D/E)XK nuclease family protein</fullName>
    </submittedName>
</protein>
<evidence type="ECO:0000259" key="4">
    <source>
        <dbReference type="Pfam" id="PF12705"/>
    </source>
</evidence>
<dbReference type="Gene3D" id="3.90.320.10">
    <property type="match status" value="1"/>
</dbReference>
<name>A0ABW6NP11_9NOCA</name>
<sequence>MTDALDMIEFRNADVEQAIISLTKRRTVLHPGAQRYAEHAVRLYAEHPSLMSGRMSPVQGWWVAQRDSPNALWEMWAWGRRYESVATGLRELRLLRMGSVAGRAGENDLGATAMAAYVVAFGAVGKWPRPWSKPFEPELCDEVEHVRVVEVGMLDGSVRILFDGTPEESRHLYFQHGRGVVAELARRDDPQPGRACGECKVMDRCDALPRIPGLLGVDARSAPIRTTSISDLRYYRTCPAQSYMYSVHLPRISEYSAEAVLGQGVHRWLEDIHGSDHPGCTVDRLPTGLEPWTAGEWEIAGDDAATGALMLRSHIDVCPFSVDAPITEIRAEPTLSFFDPVAQAVVIAKPDLLYRENGGWVWHETKTTQRSLRGAGDELLDRYPQLALAVVVLNVGALGGRDDTARVELELLHPDGAGLHLIDPTDPARVAYAREVLRELATSWRLDDTFDPRPGKDCRWCPVSKWCPSSPVPQNE</sequence>
<keyword evidence="2" id="KW-0067">ATP-binding</keyword>
<proteinExistence type="predicted"/>